<dbReference type="Gene3D" id="3.80.10.10">
    <property type="entry name" value="Ribonuclease Inhibitor"/>
    <property type="match status" value="2"/>
</dbReference>
<feature type="region of interest" description="Disordered" evidence="1">
    <location>
        <begin position="682"/>
        <end position="708"/>
    </location>
</feature>
<dbReference type="OrthoDB" id="10257471at2759"/>
<dbReference type="Pfam" id="PF25372">
    <property type="entry name" value="DUF7885"/>
    <property type="match status" value="1"/>
</dbReference>
<gene>
    <name evidence="4" type="ORF">BABINDRAFT_160881</name>
</gene>
<evidence type="ECO:0000256" key="1">
    <source>
        <dbReference type="SAM" id="MobiDB-lite"/>
    </source>
</evidence>
<evidence type="ECO:0000259" key="3">
    <source>
        <dbReference type="Pfam" id="PF25372"/>
    </source>
</evidence>
<organism evidence="4 5">
    <name type="scientific">Babjeviella inositovora NRRL Y-12698</name>
    <dbReference type="NCBI Taxonomy" id="984486"/>
    <lineage>
        <taxon>Eukaryota</taxon>
        <taxon>Fungi</taxon>
        <taxon>Dikarya</taxon>
        <taxon>Ascomycota</taxon>
        <taxon>Saccharomycotina</taxon>
        <taxon>Pichiomycetes</taxon>
        <taxon>Serinales incertae sedis</taxon>
        <taxon>Babjeviella</taxon>
    </lineage>
</organism>
<dbReference type="InterPro" id="IPR057207">
    <property type="entry name" value="FBXL15_LRR"/>
</dbReference>
<dbReference type="SUPFAM" id="SSF81383">
    <property type="entry name" value="F-box domain"/>
    <property type="match status" value="1"/>
</dbReference>
<dbReference type="Proteomes" id="UP000094336">
    <property type="component" value="Unassembled WGS sequence"/>
</dbReference>
<proteinExistence type="predicted"/>
<dbReference type="InterPro" id="IPR001810">
    <property type="entry name" value="F-box_dom"/>
</dbReference>
<dbReference type="Pfam" id="PF12937">
    <property type="entry name" value="F-box-like"/>
    <property type="match status" value="1"/>
</dbReference>
<evidence type="ECO:0000313" key="5">
    <source>
        <dbReference type="Proteomes" id="UP000094336"/>
    </source>
</evidence>
<dbReference type="GeneID" id="30146369"/>
<keyword evidence="5" id="KW-1185">Reference proteome</keyword>
<feature type="compositionally biased region" description="Polar residues" evidence="1">
    <location>
        <begin position="14"/>
        <end position="47"/>
    </location>
</feature>
<dbReference type="InterPro" id="IPR032675">
    <property type="entry name" value="LRR_dom_sf"/>
</dbReference>
<dbReference type="RefSeq" id="XP_018985956.1">
    <property type="nucleotide sequence ID" value="XM_019128516.1"/>
</dbReference>
<dbReference type="AlphaFoldDB" id="A0A1E3QSK7"/>
<feature type="compositionally biased region" description="Pro residues" evidence="1">
    <location>
        <begin position="692"/>
        <end position="704"/>
    </location>
</feature>
<evidence type="ECO:0000259" key="2">
    <source>
        <dbReference type="Pfam" id="PF12937"/>
    </source>
</evidence>
<dbReference type="EMBL" id="KV454429">
    <property type="protein sequence ID" value="ODQ80628.1"/>
    <property type="molecule type" value="Genomic_DNA"/>
</dbReference>
<feature type="domain" description="F-box/LRR-repeat protein 15-like leucin rich repeat" evidence="3">
    <location>
        <begin position="247"/>
        <end position="466"/>
    </location>
</feature>
<protein>
    <submittedName>
        <fullName evidence="4">Uncharacterized protein</fullName>
    </submittedName>
</protein>
<reference evidence="5" key="1">
    <citation type="submission" date="2016-05" db="EMBL/GenBank/DDBJ databases">
        <title>Comparative genomics of biotechnologically important yeasts.</title>
        <authorList>
            <consortium name="DOE Joint Genome Institute"/>
            <person name="Riley R."/>
            <person name="Haridas S."/>
            <person name="Wolfe K.H."/>
            <person name="Lopes M.R."/>
            <person name="Hittinger C.T."/>
            <person name="Goker M."/>
            <person name="Salamov A."/>
            <person name="Wisecaver J."/>
            <person name="Long T.M."/>
            <person name="Aerts A.L."/>
            <person name="Barry K."/>
            <person name="Choi C."/>
            <person name="Clum A."/>
            <person name="Coughlan A.Y."/>
            <person name="Deshpande S."/>
            <person name="Douglass A.P."/>
            <person name="Hanson S.J."/>
            <person name="Klenk H.-P."/>
            <person name="Labutti K."/>
            <person name="Lapidus A."/>
            <person name="Lindquist E."/>
            <person name="Lipzen A."/>
            <person name="Meier-Kolthoff J.P."/>
            <person name="Ohm R.A."/>
            <person name="Otillar R.P."/>
            <person name="Pangilinan J."/>
            <person name="Peng Y."/>
            <person name="Rokas A."/>
            <person name="Rosa C.A."/>
            <person name="Scheuner C."/>
            <person name="Sibirny A.A."/>
            <person name="Slot J.C."/>
            <person name="Stielow J.B."/>
            <person name="Sun H."/>
            <person name="Kurtzman C.P."/>
            <person name="Blackwell M."/>
            <person name="Grigoriev I.V."/>
            <person name="Jeffries T.W."/>
        </authorList>
    </citation>
    <scope>NUCLEOTIDE SEQUENCE [LARGE SCALE GENOMIC DNA]</scope>
    <source>
        <strain evidence="5">NRRL Y-12698</strain>
    </source>
</reference>
<dbReference type="GO" id="GO:0031146">
    <property type="term" value="P:SCF-dependent proteasomal ubiquitin-dependent protein catabolic process"/>
    <property type="evidence" value="ECO:0007669"/>
    <property type="project" value="TreeGrafter"/>
</dbReference>
<dbReference type="GO" id="GO:0019005">
    <property type="term" value="C:SCF ubiquitin ligase complex"/>
    <property type="evidence" value="ECO:0007669"/>
    <property type="project" value="TreeGrafter"/>
</dbReference>
<dbReference type="InterPro" id="IPR006553">
    <property type="entry name" value="Leu-rich_rpt_Cys-con_subtyp"/>
</dbReference>
<dbReference type="InterPro" id="IPR036047">
    <property type="entry name" value="F-box-like_dom_sf"/>
</dbReference>
<evidence type="ECO:0000313" key="4">
    <source>
        <dbReference type="EMBL" id="ODQ80628.1"/>
    </source>
</evidence>
<feature type="domain" description="F-box" evidence="2">
    <location>
        <begin position="105"/>
        <end position="148"/>
    </location>
</feature>
<feature type="region of interest" description="Disordered" evidence="1">
    <location>
        <begin position="1"/>
        <end position="52"/>
    </location>
</feature>
<name>A0A1E3QSK7_9ASCO</name>
<dbReference type="PANTHER" id="PTHR13318">
    <property type="entry name" value="PARTNER OF PAIRED, ISOFORM B-RELATED"/>
    <property type="match status" value="1"/>
</dbReference>
<sequence length="881" mass="99383">MDIPIFNSIDESTDSLGSESPNTMLRQASAESSRSQLRMAESTNTVVSPPLSEQPKFRYNDGEFDTHPSIEDDFIHARREIIKRTSYLSDVALQNYYVNPYAPITRLPTEILLLVFQYVGKAKSDWIRILPVCRYWSTLLLELIWFRPIVQGENAYRGIKHVMTNLKQNPQQRTTNDYRQWIKRLNLSFIIQYAKDDFLDLFEGCSNLERLTLVNCSKLTSPSIIRTLGGCTRLQSIDMTGINPDHINDALFTTLAENCPRLQGLYAPGCVSVSEKAIIKLIDSCPLLKRIKLSENKNITDVAVKRLTANCKYLVEIDLLGCQNVTDEGLAEVFSSLDQLREFRISHNENISYACIEQLDMTPSLDRLRILDFTGCTQLTDKVVEKFVVCAPRLRNVVLSKCHRITDASLRALSTLGKSLHYIHLGHCGLITDWGVKDLVKLCHRIQYIDLACCGQLTNESLISLADLPKLRRIGLVKCANITDRGLTELCTRRGPNDTLERVHLSYCTNLTLFPIMLLLRNCPRLTHLSLTGIQEFLRSDFTVFCRPPPPEFTPHQQQLFCVFSGTGVKQLRTHLTQLLTNPMGLQLGPQEMREAIPNGFGVRLNHPFPNGAAPAGVGASLLAPGNVMTQGETLPLTDLGVEEAGENFRMLQLQRYQIARAQQQERMEQQYLQAIQDHQVAQRQQGAVLDTPPPPPPPPPPQAPMQHRQTPLLQFLQPQDILGGLLAESVTNGVNINADLAIGGLTVNLRGDPQPHLQLLAAGDGGDEQLSTANIQAFIAQLREPPLPPNVIALMFERTHSERPQNLAQMYLRHQEYHLVREREAKRQQMQRFFALRGISFEHITRDLLLELFHHPFVVAAANQMRLEDDDVDLEGDVLM</sequence>
<accession>A0A1E3QSK7</accession>
<dbReference type="STRING" id="984486.A0A1E3QSK7"/>
<dbReference type="SUPFAM" id="SSF52047">
    <property type="entry name" value="RNI-like"/>
    <property type="match status" value="1"/>
</dbReference>
<dbReference type="SMART" id="SM00367">
    <property type="entry name" value="LRR_CC"/>
    <property type="match status" value="11"/>
</dbReference>